<protein>
    <submittedName>
        <fullName evidence="2">Uncharacterized protein</fullName>
    </submittedName>
</protein>
<comment type="caution">
    <text evidence="2">The sequence shown here is derived from an EMBL/GenBank/DDBJ whole genome shotgun (WGS) entry which is preliminary data.</text>
</comment>
<accession>A0ABV0KU85</accession>
<keyword evidence="3" id="KW-1185">Reference proteome</keyword>
<dbReference type="Proteomes" id="UP001476950">
    <property type="component" value="Unassembled WGS sequence"/>
</dbReference>
<proteinExistence type="predicted"/>
<dbReference type="RefSeq" id="WP_190448002.1">
    <property type="nucleotide sequence ID" value="NZ_JAMPLM010000044.1"/>
</dbReference>
<dbReference type="EMBL" id="JAMPLM010000044">
    <property type="protein sequence ID" value="MEP1061784.1"/>
    <property type="molecule type" value="Genomic_DNA"/>
</dbReference>
<name>A0ABV0KU85_9CYAN</name>
<reference evidence="2 3" key="1">
    <citation type="submission" date="2022-04" db="EMBL/GenBank/DDBJ databases">
        <title>Positive selection, recombination, and allopatry shape intraspecific diversity of widespread and dominant cyanobacteria.</title>
        <authorList>
            <person name="Wei J."/>
            <person name="Shu W."/>
            <person name="Hu C."/>
        </authorList>
    </citation>
    <scope>NUCLEOTIDE SEQUENCE [LARGE SCALE GENOMIC DNA]</scope>
    <source>
        <strain evidence="2 3">AS-A4</strain>
    </source>
</reference>
<gene>
    <name evidence="2" type="ORF">NDI38_25770</name>
</gene>
<evidence type="ECO:0000313" key="2">
    <source>
        <dbReference type="EMBL" id="MEP1061784.1"/>
    </source>
</evidence>
<evidence type="ECO:0000256" key="1">
    <source>
        <dbReference type="SAM" id="MobiDB-lite"/>
    </source>
</evidence>
<sequence length="66" mass="7689">MTEANSIPRWGEPGWDSLPYVVKAAEMQAFLTRVGYDPEKHRHESEHEQLTKRISSLEHEVQTLKL</sequence>
<evidence type="ECO:0000313" key="3">
    <source>
        <dbReference type="Proteomes" id="UP001476950"/>
    </source>
</evidence>
<feature type="region of interest" description="Disordered" evidence="1">
    <location>
        <begin position="36"/>
        <end position="55"/>
    </location>
</feature>
<organism evidence="2 3">
    <name type="scientific">Stenomitos frigidus AS-A4</name>
    <dbReference type="NCBI Taxonomy" id="2933935"/>
    <lineage>
        <taxon>Bacteria</taxon>
        <taxon>Bacillati</taxon>
        <taxon>Cyanobacteriota</taxon>
        <taxon>Cyanophyceae</taxon>
        <taxon>Leptolyngbyales</taxon>
        <taxon>Leptolyngbyaceae</taxon>
        <taxon>Stenomitos</taxon>
    </lineage>
</organism>